<dbReference type="PANTHER" id="PTHR46298">
    <property type="entry name" value="ANDROGLOBIN"/>
    <property type="match status" value="1"/>
</dbReference>
<dbReference type="InterPro" id="IPR054093">
    <property type="entry name" value="Androglobin_II"/>
</dbReference>
<dbReference type="Pfam" id="PF22069">
    <property type="entry name" value="Androglobin_IV"/>
    <property type="match status" value="1"/>
</dbReference>
<evidence type="ECO:0000313" key="3">
    <source>
        <dbReference type="EMBL" id="KAK5649575.1"/>
    </source>
</evidence>
<dbReference type="CDD" id="cd22307">
    <property type="entry name" value="Adgb_C_mid-like"/>
    <property type="match status" value="1"/>
</dbReference>
<organism evidence="3 4">
    <name type="scientific">Pyrocoelia pectoralis</name>
    <dbReference type="NCBI Taxonomy" id="417401"/>
    <lineage>
        <taxon>Eukaryota</taxon>
        <taxon>Metazoa</taxon>
        <taxon>Ecdysozoa</taxon>
        <taxon>Arthropoda</taxon>
        <taxon>Hexapoda</taxon>
        <taxon>Insecta</taxon>
        <taxon>Pterygota</taxon>
        <taxon>Neoptera</taxon>
        <taxon>Endopterygota</taxon>
        <taxon>Coleoptera</taxon>
        <taxon>Polyphaga</taxon>
        <taxon>Elateriformia</taxon>
        <taxon>Elateroidea</taxon>
        <taxon>Lampyridae</taxon>
        <taxon>Lampyrinae</taxon>
        <taxon>Pyrocoelia</taxon>
    </lineage>
</organism>
<dbReference type="InterPro" id="IPR054094">
    <property type="entry name" value="Androglobin_IV"/>
</dbReference>
<gene>
    <name evidence="3" type="ORF">RI129_000604</name>
</gene>
<reference evidence="3 4" key="1">
    <citation type="journal article" date="2024" name="Insects">
        <title>An Improved Chromosome-Level Genome Assembly of the Firefly Pyrocoelia pectoralis.</title>
        <authorList>
            <person name="Fu X."/>
            <person name="Meyer-Rochow V.B."/>
            <person name="Ballantyne L."/>
            <person name="Zhu X."/>
        </authorList>
    </citation>
    <scope>NUCLEOTIDE SEQUENCE [LARGE SCALE GENOMIC DNA]</scope>
    <source>
        <strain evidence="3">XCY_ONT2</strain>
    </source>
</reference>
<protein>
    <recommendedName>
        <fullName evidence="2">Globin domain-containing protein</fullName>
    </recommendedName>
</protein>
<comment type="caution">
    <text evidence="3">The sequence shown here is derived from an EMBL/GenBank/DDBJ whole genome shotgun (WGS) entry which is preliminary data.</text>
</comment>
<evidence type="ECO:0000313" key="4">
    <source>
        <dbReference type="Proteomes" id="UP001329430"/>
    </source>
</evidence>
<dbReference type="InterPro" id="IPR053033">
    <property type="entry name" value="Androglobin-like"/>
</dbReference>
<dbReference type="PANTHER" id="PTHR46298:SF1">
    <property type="entry name" value="ANDROGLOBIN"/>
    <property type="match status" value="1"/>
</dbReference>
<dbReference type="Proteomes" id="UP001329430">
    <property type="component" value="Chromosome 1"/>
</dbReference>
<name>A0AAN7VKM1_9COLE</name>
<proteinExistence type="predicted"/>
<feature type="compositionally biased region" description="Low complexity" evidence="1">
    <location>
        <begin position="1"/>
        <end position="14"/>
    </location>
</feature>
<dbReference type="InterPro" id="IPR057249">
    <property type="entry name" value="Globin_CP_ADGB"/>
</dbReference>
<dbReference type="AlphaFoldDB" id="A0AAN7VKM1"/>
<feature type="region of interest" description="Disordered" evidence="1">
    <location>
        <begin position="1"/>
        <end position="72"/>
    </location>
</feature>
<dbReference type="Pfam" id="PF22068">
    <property type="entry name" value="Androglobin_II"/>
    <property type="match status" value="1"/>
</dbReference>
<sequence length="955" mass="109531">MSNAKSAKASAGKAPSLPVYEHPPQVTPVPVATNPSSLPFPEWSDQDINAEKWDVPKPKEKPKPNSPPEEVPQYVDPHFIHMPKSLPVVQWKRPKECFINVPLVMYIDTGLPDIISGNQHLLHSEFIREFIAAVGVLNYLGIHRPFTIEFTTPTYLPTTDGIPWKPWHHIYSMCKGGKGQKHNPQVNQLGDVLISVNAYGTRSALLHIRPGRAVFKMWVKSDNSFIIHLLSDSEIICNTLETILEYMSHESEKLMQMSDIISSSYGQLVQAFGRSEFKDKLTLFYKSYMPPCVLPKKASITVHASFMETFLKQVEDYSPQSEFTDRVFALKVLFLNPTLYSGHSNKCDLKFKTNEDNESDDVASIKLRNVAAMKIQALFKKIFILKLQQIHNDSHKSYFKIFECLKKIYIDIFNVNNRMNRCCDLIRKFLLVNIHMISVRNYYSVIKDLSYTTCLQQFTGCEQISTANSWVAISRHVFHCIHSREISVKINLFCNVPTFIVRVFDNDSDKEIARHTNNVLVYKYSANVHGYTVLSYGWSDREDKCQWKLDFTTMKSHDCLLVIPNVNIYNYVLKYNYTTNANNYMCRCIINIDHDVSFTLRLSANYENVVFRFRCVNELGQVFGEVIGKQNVILPNVMLKYIPVIDTGNYVYNESVNVSPRSSKSRSSAILRKAPKKSLRSLDKLSRGKQSSKDIIKRQDSSQEIKYKDTTYLVEAFVIDDSWPLTNGEWDVVQEIKSKRSIEYLYVPDSQAESSISSKKKRPQSAGSSKCSTGYTLFAISPYWTLEVISNSNDQVTAQIDNRRDEEIIEIKKKWYGDDSERFIKSKLLSFIYINFKLVVFPAVPALATNTSLCVKDYLKVSSRPQVALENNVSQATVLNVLKKEKYHPYKLHLVHELSEDDFDRRLQFCEQILNIFENLGTGLFCAAFEVFKSSHPYPPPREMGGEKVSKNGFS</sequence>
<evidence type="ECO:0000256" key="1">
    <source>
        <dbReference type="SAM" id="MobiDB-lite"/>
    </source>
</evidence>
<accession>A0AAN7VKM1</accession>
<feature type="compositionally biased region" description="Basic and acidic residues" evidence="1">
    <location>
        <begin position="49"/>
        <end position="63"/>
    </location>
</feature>
<dbReference type="EMBL" id="JAVRBK010000001">
    <property type="protein sequence ID" value="KAK5649575.1"/>
    <property type="molecule type" value="Genomic_DNA"/>
</dbReference>
<evidence type="ECO:0000259" key="2">
    <source>
        <dbReference type="PROSITE" id="PS52042"/>
    </source>
</evidence>
<feature type="domain" description="Globin" evidence="2">
    <location>
        <begin position="228"/>
        <end position="432"/>
    </location>
</feature>
<dbReference type="PROSITE" id="PS52042">
    <property type="entry name" value="GLOBIN_CP_ADGB"/>
    <property type="match status" value="1"/>
</dbReference>
<keyword evidence="4" id="KW-1185">Reference proteome</keyword>